<dbReference type="EMBL" id="CP094984">
    <property type="protein sequence ID" value="UON93409.1"/>
    <property type="molecule type" value="Genomic_DNA"/>
</dbReference>
<evidence type="ECO:0000313" key="1">
    <source>
        <dbReference type="EMBL" id="MCC3271764.1"/>
    </source>
</evidence>
<dbReference type="RefSeq" id="WP_227902144.1">
    <property type="nucleotide sequence ID" value="NZ_CP094984.1"/>
</dbReference>
<name>A0A9X1M5I4_9MICC</name>
<dbReference type="Proteomes" id="UP000829758">
    <property type="component" value="Chromosome"/>
</dbReference>
<sequence>MTSTIVVLTEESLGSGDVENLRALMGEEPTRFDILVPADTGRNLLVDVLDNLSLLDFSAAFKDLTGGRQTKAEGVKEAVTELAESLEALQAAGLEATGSVTGEDPVAAVVETAKRTGASQVVVITTPHAIEDTFRTDWANEAQDRLGVPVLHLYSGSGFIGGS</sequence>
<proteinExistence type="predicted"/>
<dbReference type="InterPro" id="IPR014729">
    <property type="entry name" value="Rossmann-like_a/b/a_fold"/>
</dbReference>
<dbReference type="SUPFAM" id="SSF52402">
    <property type="entry name" value="Adenine nucleotide alpha hydrolases-like"/>
    <property type="match status" value="1"/>
</dbReference>
<keyword evidence="3" id="KW-1185">Reference proteome</keyword>
<dbReference type="Gene3D" id="3.40.50.620">
    <property type="entry name" value="HUPs"/>
    <property type="match status" value="1"/>
</dbReference>
<organism evidence="1 4">
    <name type="scientific">Arthrobacter zhangbolii</name>
    <dbReference type="NCBI Taxonomy" id="2886936"/>
    <lineage>
        <taxon>Bacteria</taxon>
        <taxon>Bacillati</taxon>
        <taxon>Actinomycetota</taxon>
        <taxon>Actinomycetes</taxon>
        <taxon>Micrococcales</taxon>
        <taxon>Micrococcaceae</taxon>
        <taxon>Arthrobacter</taxon>
    </lineage>
</organism>
<evidence type="ECO:0000313" key="3">
    <source>
        <dbReference type="Proteomes" id="UP000829758"/>
    </source>
</evidence>
<reference evidence="1" key="1">
    <citation type="submission" date="2021-10" db="EMBL/GenBank/DDBJ databases">
        <title>Novel species in genus Arthrobacter.</title>
        <authorList>
            <person name="Liu Y."/>
        </authorList>
    </citation>
    <scope>NUCLEOTIDE SEQUENCE</scope>
    <source>
        <strain evidence="1">Zg-Y462</strain>
        <strain evidence="3">zg-Y462</strain>
    </source>
</reference>
<dbReference type="AlphaFoldDB" id="A0A9X1M5I4"/>
<evidence type="ECO:0000313" key="4">
    <source>
        <dbReference type="Proteomes" id="UP001155145"/>
    </source>
</evidence>
<protein>
    <submittedName>
        <fullName evidence="1">Uncharacterized protein</fullName>
    </submittedName>
</protein>
<dbReference type="Proteomes" id="UP001155145">
    <property type="component" value="Unassembled WGS sequence"/>
</dbReference>
<gene>
    <name evidence="1" type="ORF">LJ755_03355</name>
    <name evidence="2" type="ORF">MUK71_07340</name>
</gene>
<evidence type="ECO:0000313" key="2">
    <source>
        <dbReference type="EMBL" id="UON93409.1"/>
    </source>
</evidence>
<accession>A0A9X1M5I4</accession>
<dbReference type="EMBL" id="JAJFZT010000001">
    <property type="protein sequence ID" value="MCC3271764.1"/>
    <property type="molecule type" value="Genomic_DNA"/>
</dbReference>